<gene>
    <name evidence="1" type="ORF">JX265_011694</name>
</gene>
<accession>A0A9Q0AKK6</accession>
<organism evidence="1 2">
    <name type="scientific">Neoarthrinium moseri</name>
    <dbReference type="NCBI Taxonomy" id="1658444"/>
    <lineage>
        <taxon>Eukaryota</taxon>
        <taxon>Fungi</taxon>
        <taxon>Dikarya</taxon>
        <taxon>Ascomycota</taxon>
        <taxon>Pezizomycotina</taxon>
        <taxon>Sordariomycetes</taxon>
        <taxon>Xylariomycetidae</taxon>
        <taxon>Amphisphaeriales</taxon>
        <taxon>Apiosporaceae</taxon>
        <taxon>Neoarthrinium</taxon>
    </lineage>
</organism>
<dbReference type="EMBL" id="JAFIMR010000044">
    <property type="protein sequence ID" value="KAI1856447.1"/>
    <property type="molecule type" value="Genomic_DNA"/>
</dbReference>
<evidence type="ECO:0000313" key="1">
    <source>
        <dbReference type="EMBL" id="KAI1856447.1"/>
    </source>
</evidence>
<dbReference type="Proteomes" id="UP000829685">
    <property type="component" value="Unassembled WGS sequence"/>
</dbReference>
<evidence type="ECO:0000313" key="2">
    <source>
        <dbReference type="Proteomes" id="UP000829685"/>
    </source>
</evidence>
<keyword evidence="2" id="KW-1185">Reference proteome</keyword>
<sequence>MIEPRIEWGIIVCDGDDLGFAEGRQQIIQATRTEYFAASRQTLHRLFEHRIVDVSTLSVGRASASLSRSRILPWLLSNENIAGAANRLRSPGNLLALAPLVQLGLPSSDTAGTYLMHRSQTRTTEYRFTDDMSTRKSRDHDVIFGATSAYIPSQPLYLDFSRTA</sequence>
<dbReference type="AlphaFoldDB" id="A0A9Q0AKK6"/>
<name>A0A9Q0AKK6_9PEZI</name>
<reference evidence="1" key="1">
    <citation type="submission" date="2021-03" db="EMBL/GenBank/DDBJ databases">
        <title>Revisited historic fungal species revealed as producer of novel bioactive compounds through whole genome sequencing and comparative genomics.</title>
        <authorList>
            <person name="Vignolle G.A."/>
            <person name="Hochenegger N."/>
            <person name="Mach R.L."/>
            <person name="Mach-Aigner A.R."/>
            <person name="Javad Rahimi M."/>
            <person name="Salim K.A."/>
            <person name="Chan C.M."/>
            <person name="Lim L.B.L."/>
            <person name="Cai F."/>
            <person name="Druzhinina I.S."/>
            <person name="U'Ren J.M."/>
            <person name="Derntl C."/>
        </authorList>
    </citation>
    <scope>NUCLEOTIDE SEQUENCE</scope>
    <source>
        <strain evidence="1">TUCIM 5799</strain>
    </source>
</reference>
<comment type="caution">
    <text evidence="1">The sequence shown here is derived from an EMBL/GenBank/DDBJ whole genome shotgun (WGS) entry which is preliminary data.</text>
</comment>
<protein>
    <submittedName>
        <fullName evidence="1">Uncharacterized protein</fullName>
    </submittedName>
</protein>
<proteinExistence type="predicted"/>